<dbReference type="GO" id="GO:0051539">
    <property type="term" value="F:4 iron, 4 sulfur cluster binding"/>
    <property type="evidence" value="ECO:0007669"/>
    <property type="project" value="UniProtKB-KW"/>
</dbReference>
<dbReference type="PROSITE" id="PS00645">
    <property type="entry name" value="COMPLEX1_51K_2"/>
    <property type="match status" value="1"/>
</dbReference>
<comment type="similarity">
    <text evidence="1">Belongs to the complex I 51 kDa subunit family.</text>
</comment>
<keyword evidence="5" id="KW-0411">Iron-sulfur</keyword>
<dbReference type="GO" id="GO:0008137">
    <property type="term" value="F:NADH dehydrogenase (ubiquinone) activity"/>
    <property type="evidence" value="ECO:0007669"/>
    <property type="project" value="InterPro"/>
</dbReference>
<dbReference type="Gene3D" id="3.10.20.600">
    <property type="match status" value="1"/>
</dbReference>
<protein>
    <recommendedName>
        <fullName evidence="6">NADH-ubiquinone oxidoreductase 51kDa subunit iron-sulphur binding domain-containing protein</fullName>
    </recommendedName>
</protein>
<evidence type="ECO:0000256" key="4">
    <source>
        <dbReference type="ARBA" id="ARBA00023004"/>
    </source>
</evidence>
<dbReference type="FunFam" id="3.40.50.11540:FF:000001">
    <property type="entry name" value="NADH dehydrogenase [ubiquinone] flavoprotein 1, mitochondrial"/>
    <property type="match status" value="1"/>
</dbReference>
<dbReference type="PANTHER" id="PTHR43578:SF3">
    <property type="entry name" value="NADH-QUINONE OXIDOREDUCTASE SUBUNIT F"/>
    <property type="match status" value="1"/>
</dbReference>
<dbReference type="RefSeq" id="WP_316411527.1">
    <property type="nucleotide sequence ID" value="NZ_AP027081.1"/>
</dbReference>
<dbReference type="InterPro" id="IPR019554">
    <property type="entry name" value="Soluble_ligand-bd"/>
</dbReference>
<dbReference type="InterPro" id="IPR001949">
    <property type="entry name" value="NADH-UbQ_OxRdtase_51kDa_CS"/>
</dbReference>
<reference evidence="7" key="1">
    <citation type="journal article" date="2023" name="Int. J. Syst. Evol. Microbiol.">
        <title>Mesoterricola silvestris gen. nov., sp. nov., Mesoterricola sediminis sp. nov., Geothrix oryzae sp. nov., Geothrix edaphica sp. nov., Geothrix rubra sp. nov., and Geothrix limicola sp. nov., six novel members of Acidobacteriota isolated from soils.</title>
        <authorList>
            <person name="Itoh H."/>
            <person name="Sugisawa Y."/>
            <person name="Mise K."/>
            <person name="Xu Z."/>
            <person name="Kuniyasu M."/>
            <person name="Ushijima N."/>
            <person name="Kawano K."/>
            <person name="Kobayashi E."/>
            <person name="Shiratori Y."/>
            <person name="Masuda Y."/>
            <person name="Senoo K."/>
        </authorList>
    </citation>
    <scope>NUCLEOTIDE SEQUENCE</scope>
    <source>
        <strain evidence="7">W786</strain>
    </source>
</reference>
<evidence type="ECO:0000256" key="2">
    <source>
        <dbReference type="ARBA" id="ARBA00022485"/>
    </source>
</evidence>
<evidence type="ECO:0000313" key="8">
    <source>
        <dbReference type="Proteomes" id="UP001228113"/>
    </source>
</evidence>
<dbReference type="SMART" id="SM00928">
    <property type="entry name" value="NADH_4Fe-4S"/>
    <property type="match status" value="1"/>
</dbReference>
<evidence type="ECO:0000256" key="5">
    <source>
        <dbReference type="ARBA" id="ARBA00023014"/>
    </source>
</evidence>
<dbReference type="EMBL" id="AP027081">
    <property type="protein sequence ID" value="BDU76806.1"/>
    <property type="molecule type" value="Genomic_DNA"/>
</dbReference>
<name>A0AA48KC94_9BACT</name>
<dbReference type="Gene3D" id="1.20.1440.230">
    <property type="entry name" value="NADH-ubiquinone oxidoreductase 51kDa subunit, iron-sulphur binding domain"/>
    <property type="match status" value="1"/>
</dbReference>
<dbReference type="InterPro" id="IPR037207">
    <property type="entry name" value="Nuop51_4Fe4S-bd_sf"/>
</dbReference>
<dbReference type="InterPro" id="IPR011538">
    <property type="entry name" value="Nuo51_FMN-bd"/>
</dbReference>
<keyword evidence="2" id="KW-0004">4Fe-4S</keyword>
<evidence type="ECO:0000259" key="6">
    <source>
        <dbReference type="SMART" id="SM00928"/>
    </source>
</evidence>
<evidence type="ECO:0000313" key="7">
    <source>
        <dbReference type="EMBL" id="BDU76806.1"/>
    </source>
</evidence>
<keyword evidence="8" id="KW-1185">Reference proteome</keyword>
<keyword evidence="3" id="KW-0479">Metal-binding</keyword>
<dbReference type="SUPFAM" id="SSF142984">
    <property type="entry name" value="Nqo1 middle domain-like"/>
    <property type="match status" value="1"/>
</dbReference>
<dbReference type="InterPro" id="IPR019575">
    <property type="entry name" value="Nuop51_4Fe4S-bd"/>
</dbReference>
<accession>A0AA48KC94</accession>
<dbReference type="SUPFAM" id="SSF142019">
    <property type="entry name" value="Nqo1 FMN-binding domain-like"/>
    <property type="match status" value="1"/>
</dbReference>
<dbReference type="Pfam" id="PF01512">
    <property type="entry name" value="Complex1_51K"/>
    <property type="match status" value="1"/>
</dbReference>
<dbReference type="Pfam" id="PF10531">
    <property type="entry name" value="SLBB"/>
    <property type="match status" value="1"/>
</dbReference>
<dbReference type="AlphaFoldDB" id="A0AA48KC94"/>
<organism evidence="7 8">
    <name type="scientific">Mesoterricola sediminis</name>
    <dbReference type="NCBI Taxonomy" id="2927980"/>
    <lineage>
        <taxon>Bacteria</taxon>
        <taxon>Pseudomonadati</taxon>
        <taxon>Acidobacteriota</taxon>
        <taxon>Holophagae</taxon>
        <taxon>Holophagales</taxon>
        <taxon>Holophagaceae</taxon>
        <taxon>Mesoterricola</taxon>
    </lineage>
</organism>
<dbReference type="Proteomes" id="UP001228113">
    <property type="component" value="Chromosome"/>
</dbReference>
<keyword evidence="4" id="KW-0408">Iron</keyword>
<dbReference type="SUPFAM" id="SSF140490">
    <property type="entry name" value="Nqo1C-terminal domain-like"/>
    <property type="match status" value="1"/>
</dbReference>
<feature type="domain" description="NADH-ubiquinone oxidoreductase 51kDa subunit iron-sulphur binding" evidence="6">
    <location>
        <begin position="301"/>
        <end position="346"/>
    </location>
</feature>
<evidence type="ECO:0000256" key="3">
    <source>
        <dbReference type="ARBA" id="ARBA00022723"/>
    </source>
</evidence>
<proteinExistence type="inferred from homology"/>
<dbReference type="Gene3D" id="3.40.50.11540">
    <property type="entry name" value="NADH-ubiquinone oxidoreductase 51kDa subunit"/>
    <property type="match status" value="1"/>
</dbReference>
<dbReference type="KEGG" id="msea:METESE_17640"/>
<dbReference type="InterPro" id="IPR037225">
    <property type="entry name" value="Nuo51_FMN-bd_sf"/>
</dbReference>
<gene>
    <name evidence="7" type="ORF">METESE_17640</name>
</gene>
<evidence type="ECO:0000256" key="1">
    <source>
        <dbReference type="ARBA" id="ARBA00007523"/>
    </source>
</evidence>
<dbReference type="GO" id="GO:0010181">
    <property type="term" value="F:FMN binding"/>
    <property type="evidence" value="ECO:0007669"/>
    <property type="project" value="InterPro"/>
</dbReference>
<sequence length="391" mass="41777">MSPLSTYASQLPEAGLKAALACERTAIIKAVSDSGLKGRGGAGFPTGVKWNFAAAARGDRKFVICNADEGEPGTFKDRVILQEHADLVFEGMTIAARAIGAKEGVLFLRGEYTYLRGHLEAVLARRREAGLLGKGVLGSPLDFDIRIFMGAGAYICGEETALIEALEGFRGEPRNRPPFPVNTGFLDCPTVVNNVETLAWTACILGNGADWFRRVGTERSTGIKIFSVSGDCARPGVYEFPLGISVSDLLKEVGGEGAKACQIGGASGQCVPAKDFGRTIAFEDIPTGGSVIVFGPHRDMLEVLHNFLEFFVDESCGQCTPCRLGNAKLLEGLEKLRAGTCSMAYLRELCQLGETMQVASKCGLGQSSPNAFLSVVEHFRDEIMGRIPSHA</sequence>
<dbReference type="Pfam" id="PF10589">
    <property type="entry name" value="NADH_4Fe-4S"/>
    <property type="match status" value="1"/>
</dbReference>
<dbReference type="PANTHER" id="PTHR43578">
    <property type="entry name" value="NADH-QUINONE OXIDOREDUCTASE SUBUNIT F"/>
    <property type="match status" value="1"/>
</dbReference>
<dbReference type="GO" id="GO:0046872">
    <property type="term" value="F:metal ion binding"/>
    <property type="evidence" value="ECO:0007669"/>
    <property type="project" value="UniProtKB-KW"/>
</dbReference>